<proteinExistence type="predicted"/>
<evidence type="ECO:0000313" key="3">
    <source>
        <dbReference type="Proteomes" id="UP000000267"/>
    </source>
</evidence>
<dbReference type="Gene3D" id="3.40.50.1820">
    <property type="entry name" value="alpha/beta hydrolase"/>
    <property type="match status" value="1"/>
</dbReference>
<evidence type="ECO:0000259" key="1">
    <source>
        <dbReference type="Pfam" id="PF12146"/>
    </source>
</evidence>
<keyword evidence="3" id="KW-1185">Reference proteome</keyword>
<dbReference type="OMA" id="RQFNDMF"/>
<dbReference type="GO" id="GO:0016020">
    <property type="term" value="C:membrane"/>
    <property type="evidence" value="ECO:0007669"/>
    <property type="project" value="EnsemblFungi"/>
</dbReference>
<dbReference type="SUPFAM" id="SSF53474">
    <property type="entry name" value="alpha/beta-Hydrolases"/>
    <property type="match status" value="1"/>
</dbReference>
<dbReference type="OrthoDB" id="10249433at2759"/>
<dbReference type="EMBL" id="DS480455">
    <property type="protein sequence ID" value="EDO15563.1"/>
    <property type="molecule type" value="Genomic_DNA"/>
</dbReference>
<dbReference type="PANTHER" id="PTHR11614">
    <property type="entry name" value="PHOSPHOLIPASE-RELATED"/>
    <property type="match status" value="1"/>
</dbReference>
<dbReference type="InParanoid" id="A7TQA9"/>
<organism evidence="3">
    <name type="scientific">Vanderwaltozyma polyspora (strain ATCC 22028 / DSM 70294 / BCRC 21397 / CBS 2163 / NBRC 10782 / NRRL Y-8283 / UCD 57-17)</name>
    <name type="common">Kluyveromyces polysporus</name>
    <dbReference type="NCBI Taxonomy" id="436907"/>
    <lineage>
        <taxon>Eukaryota</taxon>
        <taxon>Fungi</taxon>
        <taxon>Dikarya</taxon>
        <taxon>Ascomycota</taxon>
        <taxon>Saccharomycotina</taxon>
        <taxon>Saccharomycetes</taxon>
        <taxon>Saccharomycetales</taxon>
        <taxon>Saccharomycetaceae</taxon>
        <taxon>Vanderwaltozyma</taxon>
    </lineage>
</organism>
<dbReference type="AlphaFoldDB" id="A7TQA9"/>
<dbReference type="GO" id="GO:0005811">
    <property type="term" value="C:lipid droplet"/>
    <property type="evidence" value="ECO:0007669"/>
    <property type="project" value="EnsemblFungi"/>
</dbReference>
<dbReference type="eggNOG" id="KOG1455">
    <property type="taxonomic scope" value="Eukaryota"/>
</dbReference>
<dbReference type="InterPro" id="IPR051044">
    <property type="entry name" value="MAG_DAG_Lipase"/>
</dbReference>
<evidence type="ECO:0000313" key="2">
    <source>
        <dbReference type="EMBL" id="EDO15563.1"/>
    </source>
</evidence>
<gene>
    <name evidence="2" type="ORF">Kpol_1042p24</name>
</gene>
<dbReference type="GO" id="GO:0006641">
    <property type="term" value="P:triglyceride metabolic process"/>
    <property type="evidence" value="ECO:0007669"/>
    <property type="project" value="EnsemblFungi"/>
</dbReference>
<dbReference type="PhylomeDB" id="A7TQA9"/>
<dbReference type="STRING" id="436907.A7TQA9"/>
<dbReference type="GeneID" id="5543634"/>
<dbReference type="Pfam" id="PF12146">
    <property type="entry name" value="Hydrolase_4"/>
    <property type="match status" value="1"/>
</dbReference>
<dbReference type="KEGG" id="vpo:Kpol_1042p24"/>
<dbReference type="InterPro" id="IPR022742">
    <property type="entry name" value="Hydrolase_4"/>
</dbReference>
<dbReference type="GO" id="GO:0047372">
    <property type="term" value="F:monoacylglycerol lipase activity"/>
    <property type="evidence" value="ECO:0007669"/>
    <property type="project" value="EnsemblFungi"/>
</dbReference>
<protein>
    <recommendedName>
        <fullName evidence="1">Serine aminopeptidase S33 domain-containing protein</fullName>
    </recommendedName>
</protein>
<dbReference type="HOGENOM" id="CLU_026209_5_0_1"/>
<accession>A7TQA9</accession>
<feature type="domain" description="Serine aminopeptidase S33" evidence="1">
    <location>
        <begin position="45"/>
        <end position="290"/>
    </location>
</feature>
<sequence>MSEYPYETKTEIPKIQFEAFNGANFAYMLWPAVNIGLEDQESKLPKGRIVIVHGFGEYSQIYYRMMDQLALNGFETFMFDQRGSGETSPGKLKGITNEYHTFNDLDYFLRKNIDECKEKGIPIHLWGHSMGGGIILNYACDGKHKNDVATFIASGPLVVLHPHSQPNILTQFAAPLLAKFLPNMRIDTGLDLDGITSDPTYREFLANDPMSIPLYGSFRQIQDFLVRGKKLYKNENNRLQKMDKPLFIQHGKDDTINDPKGSQKVYDLSAAPEKKIEFYNKARHSILSLETDEIYSNVFDDLVGWLNEYSE</sequence>
<dbReference type="RefSeq" id="XP_001643421.1">
    <property type="nucleotide sequence ID" value="XM_001643371.1"/>
</dbReference>
<name>A7TQA9_VANPO</name>
<dbReference type="InterPro" id="IPR029058">
    <property type="entry name" value="AB_hydrolase_fold"/>
</dbReference>
<reference evidence="2 3" key="1">
    <citation type="journal article" date="2007" name="Proc. Natl. Acad. Sci. U.S.A.">
        <title>Independent sorting-out of thousands of duplicated gene pairs in two yeast species descended from a whole-genome duplication.</title>
        <authorList>
            <person name="Scannell D.R."/>
            <person name="Frank A.C."/>
            <person name="Conant G.C."/>
            <person name="Byrne K.P."/>
            <person name="Woolfit M."/>
            <person name="Wolfe K.H."/>
        </authorList>
    </citation>
    <scope>NUCLEOTIDE SEQUENCE [LARGE SCALE GENOMIC DNA]</scope>
    <source>
        <strain evidence="3">ATCC 22028 / DSM 70294 / BCRC 21397 / CBS 2163 / NBRC 10782 / NRRL Y-8283 / UCD 57-17</strain>
    </source>
</reference>
<dbReference type="FunCoup" id="A7TQA9">
    <property type="interactions" value="424"/>
</dbReference>
<dbReference type="Proteomes" id="UP000000267">
    <property type="component" value="Unassembled WGS sequence"/>
</dbReference>